<comment type="caution">
    <text evidence="3">The sequence shown here is derived from an EMBL/GenBank/DDBJ whole genome shotgun (WGS) entry which is preliminary data.</text>
</comment>
<keyword evidence="2" id="KW-0732">Signal</keyword>
<keyword evidence="1" id="KW-0175">Coiled coil</keyword>
<accession>A0A4R2GNS9</accession>
<sequence length="173" mass="19581">MKSLFLFACAALCISLLAGCGLRDSAKEVREVRNAMEKMATELTDAIETAEQQKSLSPDEVALKALTALQEEDLVALKKMVQPTLALYLDEDFLNYNKRNVENWDGEIIEVRYRKDERTGLPQGVAHFKNLGDDRILVHILDKMGENWYAMGGAFSFEEITTEDFQQLDTKVD</sequence>
<evidence type="ECO:0000256" key="2">
    <source>
        <dbReference type="SAM" id="SignalP"/>
    </source>
</evidence>
<feature type="coiled-coil region" evidence="1">
    <location>
        <begin position="22"/>
        <end position="53"/>
    </location>
</feature>
<dbReference type="OrthoDB" id="9900305at2"/>
<dbReference type="RefSeq" id="WP_132431935.1">
    <property type="nucleotide sequence ID" value="NZ_SLWK01000001.1"/>
</dbReference>
<reference evidence="3 4" key="1">
    <citation type="submission" date="2019-03" db="EMBL/GenBank/DDBJ databases">
        <title>Genomic Encyclopedia of Type Strains, Phase IV (KMG-IV): sequencing the most valuable type-strain genomes for metagenomic binning, comparative biology and taxonomic classification.</title>
        <authorList>
            <person name="Goeker M."/>
        </authorList>
    </citation>
    <scope>NUCLEOTIDE SEQUENCE [LARGE SCALE GENOMIC DNA]</scope>
    <source>
        <strain evidence="3 4">DSM 24179</strain>
    </source>
</reference>
<name>A0A4R2GNS9_9BACT</name>
<evidence type="ECO:0000256" key="1">
    <source>
        <dbReference type="SAM" id="Coils"/>
    </source>
</evidence>
<feature type="signal peptide" evidence="2">
    <location>
        <begin position="1"/>
        <end position="18"/>
    </location>
</feature>
<organism evidence="3 4">
    <name type="scientific">Natronoflexus pectinivorans</name>
    <dbReference type="NCBI Taxonomy" id="682526"/>
    <lineage>
        <taxon>Bacteria</taxon>
        <taxon>Pseudomonadati</taxon>
        <taxon>Bacteroidota</taxon>
        <taxon>Bacteroidia</taxon>
        <taxon>Marinilabiliales</taxon>
        <taxon>Marinilabiliaceae</taxon>
        <taxon>Natronoflexus</taxon>
    </lineage>
</organism>
<evidence type="ECO:0000313" key="4">
    <source>
        <dbReference type="Proteomes" id="UP000295221"/>
    </source>
</evidence>
<gene>
    <name evidence="3" type="ORF">EV194_101626</name>
</gene>
<dbReference type="Proteomes" id="UP000295221">
    <property type="component" value="Unassembled WGS sequence"/>
</dbReference>
<dbReference type="PROSITE" id="PS51257">
    <property type="entry name" value="PROKAR_LIPOPROTEIN"/>
    <property type="match status" value="1"/>
</dbReference>
<feature type="chain" id="PRO_5020302591" description="DUF5104 domain-containing protein" evidence="2">
    <location>
        <begin position="19"/>
        <end position="173"/>
    </location>
</feature>
<dbReference type="AlphaFoldDB" id="A0A4R2GNS9"/>
<evidence type="ECO:0000313" key="3">
    <source>
        <dbReference type="EMBL" id="TCO10992.1"/>
    </source>
</evidence>
<protein>
    <recommendedName>
        <fullName evidence="5">DUF5104 domain-containing protein</fullName>
    </recommendedName>
</protein>
<proteinExistence type="predicted"/>
<evidence type="ECO:0008006" key="5">
    <source>
        <dbReference type="Google" id="ProtNLM"/>
    </source>
</evidence>
<keyword evidence="4" id="KW-1185">Reference proteome</keyword>
<dbReference type="EMBL" id="SLWK01000001">
    <property type="protein sequence ID" value="TCO10992.1"/>
    <property type="molecule type" value="Genomic_DNA"/>
</dbReference>